<keyword evidence="1" id="KW-1133">Transmembrane helix</keyword>
<keyword evidence="1" id="KW-0812">Transmembrane</keyword>
<evidence type="ECO:0000313" key="2">
    <source>
        <dbReference type="EMBL" id="PRQ60512.1"/>
    </source>
</evidence>
<dbReference type="Proteomes" id="UP000238479">
    <property type="component" value="Chromosome 1"/>
</dbReference>
<keyword evidence="1" id="KW-0472">Membrane</keyword>
<dbReference type="EMBL" id="PDCK01000039">
    <property type="protein sequence ID" value="PRQ60512.1"/>
    <property type="molecule type" value="Genomic_DNA"/>
</dbReference>
<accession>A0A2P6SPC1</accession>
<reference evidence="2 3" key="1">
    <citation type="journal article" date="2018" name="Nat. Genet.">
        <title>The Rosa genome provides new insights in the design of modern roses.</title>
        <authorList>
            <person name="Bendahmane M."/>
        </authorList>
    </citation>
    <scope>NUCLEOTIDE SEQUENCE [LARGE SCALE GENOMIC DNA]</scope>
    <source>
        <strain evidence="3">cv. Old Blush</strain>
    </source>
</reference>
<dbReference type="AlphaFoldDB" id="A0A2P6SPC1"/>
<evidence type="ECO:0000313" key="3">
    <source>
        <dbReference type="Proteomes" id="UP000238479"/>
    </source>
</evidence>
<evidence type="ECO:0008006" key="4">
    <source>
        <dbReference type="Google" id="ProtNLM"/>
    </source>
</evidence>
<dbReference type="Gramene" id="PRQ60512">
    <property type="protein sequence ID" value="PRQ60512"/>
    <property type="gene ID" value="RchiOBHm_Chr1g0382101"/>
</dbReference>
<gene>
    <name evidence="2" type="ORF">RchiOBHm_Chr1g0382101</name>
</gene>
<evidence type="ECO:0000256" key="1">
    <source>
        <dbReference type="SAM" id="Phobius"/>
    </source>
</evidence>
<feature type="transmembrane region" description="Helical" evidence="1">
    <location>
        <begin position="65"/>
        <end position="87"/>
    </location>
</feature>
<sequence>MTHCWISGLAFVRRVFPLSFIICGWQRDCLLSWKFGRHEIDSGLIIALLFFLHCVVQLWHGFGNLVLWFLVTIKASWIPVFFLPLGCAPSPVKRPRFNVSYGIPPPSLG</sequence>
<comment type="caution">
    <text evidence="2">The sequence shown here is derived from an EMBL/GenBank/DDBJ whole genome shotgun (WGS) entry which is preliminary data.</text>
</comment>
<proteinExistence type="predicted"/>
<protein>
    <recommendedName>
        <fullName evidence="4">Transmembrane protein</fullName>
    </recommendedName>
</protein>
<organism evidence="2 3">
    <name type="scientific">Rosa chinensis</name>
    <name type="common">China rose</name>
    <dbReference type="NCBI Taxonomy" id="74649"/>
    <lineage>
        <taxon>Eukaryota</taxon>
        <taxon>Viridiplantae</taxon>
        <taxon>Streptophyta</taxon>
        <taxon>Embryophyta</taxon>
        <taxon>Tracheophyta</taxon>
        <taxon>Spermatophyta</taxon>
        <taxon>Magnoliopsida</taxon>
        <taxon>eudicotyledons</taxon>
        <taxon>Gunneridae</taxon>
        <taxon>Pentapetalae</taxon>
        <taxon>rosids</taxon>
        <taxon>fabids</taxon>
        <taxon>Rosales</taxon>
        <taxon>Rosaceae</taxon>
        <taxon>Rosoideae</taxon>
        <taxon>Rosoideae incertae sedis</taxon>
        <taxon>Rosa</taxon>
    </lineage>
</organism>
<name>A0A2P6SPC1_ROSCH</name>
<feature type="transmembrane region" description="Helical" evidence="1">
    <location>
        <begin position="40"/>
        <end position="59"/>
    </location>
</feature>
<keyword evidence="3" id="KW-1185">Reference proteome</keyword>